<dbReference type="InterPro" id="IPR050216">
    <property type="entry name" value="LRR_domain-containing"/>
</dbReference>
<proteinExistence type="predicted"/>
<dbReference type="SUPFAM" id="SSF52058">
    <property type="entry name" value="L domain-like"/>
    <property type="match status" value="1"/>
</dbReference>
<dbReference type="FunFam" id="3.80.10.10:FF:000230">
    <property type="entry name" value="Leucine-rich repeat-containing protein 57"/>
    <property type="match status" value="1"/>
</dbReference>
<dbReference type="PANTHER" id="PTHR48051:SF62">
    <property type="entry name" value="LEUCINE-RICH REPEAT-CONTAINING PROTEIN 57"/>
    <property type="match status" value="1"/>
</dbReference>
<dbReference type="PROSITE" id="PS51450">
    <property type="entry name" value="LRR"/>
    <property type="match status" value="2"/>
</dbReference>
<gene>
    <name evidence="3" type="ORF">DC041_0010251</name>
</gene>
<dbReference type="InterPro" id="IPR032675">
    <property type="entry name" value="LRR_dom_sf"/>
</dbReference>
<dbReference type="InterPro" id="IPR025875">
    <property type="entry name" value="Leu-rich_rpt_4"/>
</dbReference>
<comment type="caution">
    <text evidence="3">The sequence shown here is derived from an EMBL/GenBank/DDBJ whole genome shotgun (WGS) entry which is preliminary data.</text>
</comment>
<reference evidence="3 4" key="1">
    <citation type="journal article" date="2019" name="PLoS Pathog.">
        <title>Genome sequence of the bovine parasite Schistosoma bovis Tanzania.</title>
        <authorList>
            <person name="Oey H."/>
            <person name="Zakrzewski M."/>
            <person name="Gobert G."/>
            <person name="Gravermann K."/>
            <person name="Stoye J."/>
            <person name="Jones M."/>
            <person name="Mcmanus D."/>
            <person name="Krause L."/>
        </authorList>
    </citation>
    <scope>NUCLEOTIDE SEQUENCE [LARGE SCALE GENOMIC DNA]</scope>
    <source>
        <strain evidence="3 4">TAN1997</strain>
    </source>
</reference>
<dbReference type="InterPro" id="IPR001611">
    <property type="entry name" value="Leu-rich_rpt"/>
</dbReference>
<dbReference type="PANTHER" id="PTHR48051">
    <property type="match status" value="1"/>
</dbReference>
<evidence type="ECO:0008006" key="5">
    <source>
        <dbReference type="Google" id="ProtNLM"/>
    </source>
</evidence>
<evidence type="ECO:0000256" key="2">
    <source>
        <dbReference type="ARBA" id="ARBA00022737"/>
    </source>
</evidence>
<dbReference type="Proteomes" id="UP000290809">
    <property type="component" value="Unassembled WGS sequence"/>
</dbReference>
<dbReference type="EMBL" id="QMKO01001706">
    <property type="protein sequence ID" value="RTG87220.1"/>
    <property type="molecule type" value="Genomic_DNA"/>
</dbReference>
<keyword evidence="1" id="KW-0433">Leucine-rich repeat</keyword>
<dbReference type="InterPro" id="IPR003591">
    <property type="entry name" value="Leu-rich_rpt_typical-subtyp"/>
</dbReference>
<sequence>MGNTIAPRIENAEKTGVLQVSGLKLKKVPEQVKHLRNLRSLDLSNNKIENIDPWISVLKNLKVLNVENNKLKYFPAELYLLTKLESLNGNSNFLINFITPGAIVNLNELSCLRTVNLSHNCLTEFPVELCLKSIPINVIDLSNNQISIIPNAIASLQAIEINLNSNKISIISNGIAQCERLKVLRLEHNCLRLENFPTELLTNSQVSLICVDGNSFNMKDFYNLPGYSKVSYSRHYYLFNYSFHAHLLPYRVTSTFSLRYLTFVVYGTFYSNEEKSCLENIQKRRQFFLVKIKHNYYRYHTLSD</sequence>
<dbReference type="SMART" id="SM00369">
    <property type="entry name" value="LRR_TYP"/>
    <property type="match status" value="3"/>
</dbReference>
<name>A0A430QHP7_SCHBO</name>
<protein>
    <recommendedName>
        <fullName evidence="5">Leucine-rich repeat-containing protein 57</fullName>
    </recommendedName>
</protein>
<dbReference type="AlphaFoldDB" id="A0A430QHP7"/>
<dbReference type="Gene3D" id="3.80.10.10">
    <property type="entry name" value="Ribonuclease Inhibitor"/>
    <property type="match status" value="1"/>
</dbReference>
<evidence type="ECO:0000313" key="4">
    <source>
        <dbReference type="Proteomes" id="UP000290809"/>
    </source>
</evidence>
<dbReference type="GO" id="GO:0005737">
    <property type="term" value="C:cytoplasm"/>
    <property type="evidence" value="ECO:0007669"/>
    <property type="project" value="TreeGrafter"/>
</dbReference>
<keyword evidence="4" id="KW-1185">Reference proteome</keyword>
<organism evidence="3 4">
    <name type="scientific">Schistosoma bovis</name>
    <name type="common">Blood fluke</name>
    <dbReference type="NCBI Taxonomy" id="6184"/>
    <lineage>
        <taxon>Eukaryota</taxon>
        <taxon>Metazoa</taxon>
        <taxon>Spiralia</taxon>
        <taxon>Lophotrochozoa</taxon>
        <taxon>Platyhelminthes</taxon>
        <taxon>Trematoda</taxon>
        <taxon>Digenea</taxon>
        <taxon>Strigeidida</taxon>
        <taxon>Schistosomatoidea</taxon>
        <taxon>Schistosomatidae</taxon>
        <taxon>Schistosoma</taxon>
    </lineage>
</organism>
<keyword evidence="2" id="KW-0677">Repeat</keyword>
<dbReference type="Pfam" id="PF00560">
    <property type="entry name" value="LRR_1"/>
    <property type="match status" value="2"/>
</dbReference>
<dbReference type="PRINTS" id="PR00019">
    <property type="entry name" value="LEURICHRPT"/>
</dbReference>
<evidence type="ECO:0000313" key="3">
    <source>
        <dbReference type="EMBL" id="RTG87220.1"/>
    </source>
</evidence>
<dbReference type="STRING" id="6184.A0A430QHP7"/>
<evidence type="ECO:0000256" key="1">
    <source>
        <dbReference type="ARBA" id="ARBA00022614"/>
    </source>
</evidence>
<dbReference type="Pfam" id="PF12799">
    <property type="entry name" value="LRR_4"/>
    <property type="match status" value="1"/>
</dbReference>
<accession>A0A430QHP7</accession>